<reference evidence="9" key="1">
    <citation type="submission" date="2022-05" db="EMBL/GenBank/DDBJ databases">
        <title>Novel bacterial taxa in a minimal lignocellulolytic consortium and its capacity to transform plastics disclosed by genome-resolved metagenomics.</title>
        <authorList>
            <person name="Rodriguez C.A.D."/>
            <person name="Diaz-Garcia L."/>
            <person name="Herrera K."/>
            <person name="Tarazona N.A."/>
            <person name="Sproer C."/>
            <person name="Overmann J."/>
            <person name="Jimenez D.J."/>
        </authorList>
    </citation>
    <scope>NUCLEOTIDE SEQUENCE</scope>
    <source>
        <strain evidence="9">MAG5</strain>
    </source>
</reference>
<feature type="compositionally biased region" description="Basic residues" evidence="6">
    <location>
        <begin position="22"/>
        <end position="34"/>
    </location>
</feature>
<dbReference type="EMBL" id="CP097899">
    <property type="protein sequence ID" value="URN96830.1"/>
    <property type="molecule type" value="Genomic_DNA"/>
</dbReference>
<comment type="subcellular location">
    <subcellularLocation>
        <location evidence="1">Cell membrane</location>
        <topology evidence="1">Multi-pass membrane protein</topology>
    </subcellularLocation>
</comment>
<name>A0A9J6ZL30_9BACL</name>
<keyword evidence="4 7" id="KW-1133">Transmembrane helix</keyword>
<sequence>MVVTVVYTLLWSYLLVKSNKTKSKKHSKKQKKKNSSLNDHKLILGPGSSCYDLLQLERRSSQLLHHLHTHLLQLNRQQWGFEQTVQAFTIVIGQALLVLLISLWVALLSEEQAVITVGVLIAIIVIVKLFQDSKKKVQQRKQAILLELPIMLTRLTLLVGAGETVQQAFMKSIVGKEGSKNPLHIEWNNTVHEIRNGASFLQSIEKLNRNCAVQQIAVFTTILLLNYRRGGEQFVTAVQDISLSLWETRKNMARVRGEEASAKLIFPLVGVLLLVMILIITPAILFMQFL</sequence>
<keyword evidence="3 7" id="KW-0812">Transmembrane</keyword>
<feature type="region of interest" description="Disordered" evidence="6">
    <location>
        <begin position="22"/>
        <end position="41"/>
    </location>
</feature>
<dbReference type="GO" id="GO:0005886">
    <property type="term" value="C:plasma membrane"/>
    <property type="evidence" value="ECO:0007669"/>
    <property type="project" value="UniProtKB-SubCell"/>
</dbReference>
<dbReference type="Proteomes" id="UP001056756">
    <property type="component" value="Chromosome"/>
</dbReference>
<feature type="domain" description="Type II secretion system protein GspF" evidence="8">
    <location>
        <begin position="152"/>
        <end position="282"/>
    </location>
</feature>
<evidence type="ECO:0000256" key="1">
    <source>
        <dbReference type="ARBA" id="ARBA00004651"/>
    </source>
</evidence>
<feature type="transmembrane region" description="Helical" evidence="7">
    <location>
        <begin position="264"/>
        <end position="287"/>
    </location>
</feature>
<evidence type="ECO:0000256" key="7">
    <source>
        <dbReference type="SAM" id="Phobius"/>
    </source>
</evidence>
<dbReference type="PANTHER" id="PTHR35007">
    <property type="entry name" value="INTEGRAL MEMBRANE PROTEIN-RELATED"/>
    <property type="match status" value="1"/>
</dbReference>
<dbReference type="KEGG" id="plig:NAG76_12845"/>
<dbReference type="InterPro" id="IPR018076">
    <property type="entry name" value="T2SS_GspF_dom"/>
</dbReference>
<organism evidence="9 10">
    <name type="scientific">Candidatus Pristimantibacillus lignocellulolyticus</name>
    <dbReference type="NCBI Taxonomy" id="2994561"/>
    <lineage>
        <taxon>Bacteria</taxon>
        <taxon>Bacillati</taxon>
        <taxon>Bacillota</taxon>
        <taxon>Bacilli</taxon>
        <taxon>Bacillales</taxon>
        <taxon>Paenibacillaceae</taxon>
        <taxon>Candidatus Pristimantibacillus</taxon>
    </lineage>
</organism>
<evidence type="ECO:0000256" key="3">
    <source>
        <dbReference type="ARBA" id="ARBA00022692"/>
    </source>
</evidence>
<gene>
    <name evidence="9" type="ORF">NAG76_12845</name>
</gene>
<evidence type="ECO:0000313" key="10">
    <source>
        <dbReference type="Proteomes" id="UP001056756"/>
    </source>
</evidence>
<feature type="transmembrane region" description="Helical" evidence="7">
    <location>
        <begin position="113"/>
        <end position="130"/>
    </location>
</feature>
<evidence type="ECO:0000256" key="5">
    <source>
        <dbReference type="ARBA" id="ARBA00023136"/>
    </source>
</evidence>
<protein>
    <submittedName>
        <fullName evidence="9">Type II secretion system F family protein</fullName>
    </submittedName>
</protein>
<dbReference type="AlphaFoldDB" id="A0A9J6ZL30"/>
<accession>A0A9J6ZL30</accession>
<keyword evidence="5 7" id="KW-0472">Membrane</keyword>
<feature type="transmembrane region" description="Helical" evidence="7">
    <location>
        <begin position="85"/>
        <end position="107"/>
    </location>
</feature>
<dbReference type="PANTHER" id="PTHR35007:SF2">
    <property type="entry name" value="PILUS ASSEMBLE PROTEIN"/>
    <property type="match status" value="1"/>
</dbReference>
<evidence type="ECO:0000256" key="2">
    <source>
        <dbReference type="ARBA" id="ARBA00022475"/>
    </source>
</evidence>
<evidence type="ECO:0000256" key="6">
    <source>
        <dbReference type="SAM" id="MobiDB-lite"/>
    </source>
</evidence>
<evidence type="ECO:0000256" key="4">
    <source>
        <dbReference type="ARBA" id="ARBA00022989"/>
    </source>
</evidence>
<dbReference type="Pfam" id="PF00482">
    <property type="entry name" value="T2SSF"/>
    <property type="match status" value="1"/>
</dbReference>
<proteinExistence type="predicted"/>
<evidence type="ECO:0000313" key="9">
    <source>
        <dbReference type="EMBL" id="URN96830.1"/>
    </source>
</evidence>
<keyword evidence="2" id="KW-1003">Cell membrane</keyword>
<evidence type="ECO:0000259" key="8">
    <source>
        <dbReference type="Pfam" id="PF00482"/>
    </source>
</evidence>